<dbReference type="OrthoDB" id="43442at2759"/>
<reference evidence="2 3" key="1">
    <citation type="journal article" date="2013" name="BMC Genomics">
        <title>Reconstruction of the lipid metabolism for the microalga Monoraphidium neglectum from its genome sequence reveals characteristics suitable for biofuel production.</title>
        <authorList>
            <person name="Bogen C."/>
            <person name="Al-Dilaimi A."/>
            <person name="Albersmeier A."/>
            <person name="Wichmann J."/>
            <person name="Grundmann M."/>
            <person name="Rupp O."/>
            <person name="Lauersen K.J."/>
            <person name="Blifernez-Klassen O."/>
            <person name="Kalinowski J."/>
            <person name="Goesmann A."/>
            <person name="Mussgnug J.H."/>
            <person name="Kruse O."/>
        </authorList>
    </citation>
    <scope>NUCLEOTIDE SEQUENCE [LARGE SCALE GENOMIC DNA]</scope>
    <source>
        <strain evidence="2 3">SAG 48.87</strain>
    </source>
</reference>
<protein>
    <submittedName>
        <fullName evidence="2">Uncharacterized protein</fullName>
    </submittedName>
</protein>
<dbReference type="Proteomes" id="UP000054498">
    <property type="component" value="Unassembled WGS sequence"/>
</dbReference>
<dbReference type="EMBL" id="KK101516">
    <property type="protein sequence ID" value="KIZ00589.1"/>
    <property type="molecule type" value="Genomic_DNA"/>
</dbReference>
<feature type="region of interest" description="Disordered" evidence="1">
    <location>
        <begin position="1"/>
        <end position="43"/>
    </location>
</feature>
<keyword evidence="3" id="KW-1185">Reference proteome</keyword>
<organism evidence="2 3">
    <name type="scientific">Monoraphidium neglectum</name>
    <dbReference type="NCBI Taxonomy" id="145388"/>
    <lineage>
        <taxon>Eukaryota</taxon>
        <taxon>Viridiplantae</taxon>
        <taxon>Chlorophyta</taxon>
        <taxon>core chlorophytes</taxon>
        <taxon>Chlorophyceae</taxon>
        <taxon>CS clade</taxon>
        <taxon>Sphaeropleales</taxon>
        <taxon>Selenastraceae</taxon>
        <taxon>Monoraphidium</taxon>
    </lineage>
</organism>
<sequence>MGDPSALLHDIDIEVTQGPSASSPLQRDAASPSSKPHSADLQLGDDGLLIDGKTGRVVNGLGATRFDVKLAALRGDLDPKPWEENTERAPGVLLGSLVTFPADYTFQVVGASAGGCSSGEHAEFVDDMVATVARLTETPLPLADGAVKRKQRLGGKYVSLSVTVNVRAPELVTRVYEELGKDTRVKMKF</sequence>
<accession>A0A0D2KZH2</accession>
<name>A0A0D2KZH2_9CHLO</name>
<proteinExistence type="predicted"/>
<dbReference type="KEGG" id="mng:MNEG_7372"/>
<evidence type="ECO:0000256" key="1">
    <source>
        <dbReference type="SAM" id="MobiDB-lite"/>
    </source>
</evidence>
<evidence type="ECO:0000313" key="2">
    <source>
        <dbReference type="EMBL" id="KIZ00589.1"/>
    </source>
</evidence>
<gene>
    <name evidence="2" type="ORF">MNEG_7372</name>
</gene>
<dbReference type="InterPro" id="IPR007454">
    <property type="entry name" value="UPF0250_YbeD-like"/>
</dbReference>
<dbReference type="AlphaFoldDB" id="A0A0D2KZH2"/>
<dbReference type="InterPro" id="IPR027471">
    <property type="entry name" value="YbeD-like_sf"/>
</dbReference>
<dbReference type="GeneID" id="25740248"/>
<evidence type="ECO:0000313" key="3">
    <source>
        <dbReference type="Proteomes" id="UP000054498"/>
    </source>
</evidence>
<dbReference type="Gene3D" id="3.30.70.260">
    <property type="match status" value="1"/>
</dbReference>
<feature type="compositionally biased region" description="Polar residues" evidence="1">
    <location>
        <begin position="17"/>
        <end position="36"/>
    </location>
</feature>
<dbReference type="SUPFAM" id="SSF117991">
    <property type="entry name" value="YbeD/HP0495-like"/>
    <property type="match status" value="1"/>
</dbReference>
<dbReference type="RefSeq" id="XP_013899608.1">
    <property type="nucleotide sequence ID" value="XM_014044154.1"/>
</dbReference>
<dbReference type="Pfam" id="PF04359">
    <property type="entry name" value="DUF493"/>
    <property type="match status" value="1"/>
</dbReference>